<sequence>MQAFHEADRTQRPDLPPEQLRTCG</sequence>
<dbReference type="Proteomes" id="UP000540506">
    <property type="component" value="Unassembled WGS sequence"/>
</dbReference>
<keyword evidence="3" id="KW-1185">Reference proteome</keyword>
<reference evidence="2 3" key="1">
    <citation type="submission" date="2020-08" db="EMBL/GenBank/DDBJ databases">
        <title>Sequencing the genomes of 1000 actinobacteria strains.</title>
        <authorList>
            <person name="Klenk H.-P."/>
        </authorList>
    </citation>
    <scope>NUCLEOTIDE SEQUENCE [LARGE SCALE GENOMIC DNA]</scope>
    <source>
        <strain evidence="2 3">DSM 41654</strain>
    </source>
</reference>
<organism evidence="2 3">
    <name type="scientific">Kitasatospora kifunensis</name>
    <name type="common">Streptomyces kifunensis</name>
    <dbReference type="NCBI Taxonomy" id="58351"/>
    <lineage>
        <taxon>Bacteria</taxon>
        <taxon>Bacillati</taxon>
        <taxon>Actinomycetota</taxon>
        <taxon>Actinomycetes</taxon>
        <taxon>Kitasatosporales</taxon>
        <taxon>Streptomycetaceae</taxon>
        <taxon>Kitasatospora</taxon>
    </lineage>
</organism>
<name>A0A7W7VUD0_KITKI</name>
<feature type="compositionally biased region" description="Basic and acidic residues" evidence="1">
    <location>
        <begin position="1"/>
        <end position="12"/>
    </location>
</feature>
<accession>A0A7W7VUD0</accession>
<gene>
    <name evidence="2" type="ORF">FHR34_002165</name>
</gene>
<evidence type="ECO:0000313" key="2">
    <source>
        <dbReference type="EMBL" id="MBB4923172.1"/>
    </source>
</evidence>
<dbReference type="AlphaFoldDB" id="A0A7W7VUD0"/>
<protein>
    <submittedName>
        <fullName evidence="2">Uncharacterized protein</fullName>
    </submittedName>
</protein>
<evidence type="ECO:0000313" key="3">
    <source>
        <dbReference type="Proteomes" id="UP000540506"/>
    </source>
</evidence>
<proteinExistence type="predicted"/>
<evidence type="ECO:0000256" key="1">
    <source>
        <dbReference type="SAM" id="MobiDB-lite"/>
    </source>
</evidence>
<dbReference type="EMBL" id="JACHJV010000001">
    <property type="protein sequence ID" value="MBB4923172.1"/>
    <property type="molecule type" value="Genomic_DNA"/>
</dbReference>
<comment type="caution">
    <text evidence="2">The sequence shown here is derived from an EMBL/GenBank/DDBJ whole genome shotgun (WGS) entry which is preliminary data.</text>
</comment>
<feature type="region of interest" description="Disordered" evidence="1">
    <location>
        <begin position="1"/>
        <end position="24"/>
    </location>
</feature>